<comment type="caution">
    <text evidence="2">The sequence shown here is derived from an EMBL/GenBank/DDBJ whole genome shotgun (WGS) entry which is preliminary data.</text>
</comment>
<dbReference type="EMBL" id="LGCL01000041">
    <property type="protein sequence ID" value="KPL71413.1"/>
    <property type="molecule type" value="Genomic_DNA"/>
</dbReference>
<evidence type="ECO:0000313" key="2">
    <source>
        <dbReference type="EMBL" id="KPL71413.1"/>
    </source>
</evidence>
<sequence>MRVTERMMMDNAIQNMAMNKERLHVLQNKVASGKEFEYASEAPGRASLSMNVRGTLEINESYYTTAKTSHDWVTATEDAFGQMIDAADKAVVLAQKGANDTYGPQERQQMAIEMDGLLKSAIEIGNSTHMGQFIFGGHQIQDKPFSTSMVDTNGDGVLEEVINFDGDAGEMRRDVSPGYTFTINTNGESAFRGFMEALVTARDALNANDNTAIQDALGDLQGAYDQINQFRATNAARQRQLETTMTNLEKTKLQLNAVLNKNEDADMIEAISLMRNQESVFQTVLEVGQRAISAMNLFEVLR</sequence>
<evidence type="ECO:0000259" key="1">
    <source>
        <dbReference type="Pfam" id="PF00669"/>
    </source>
</evidence>
<accession>A0A0P6WY09</accession>
<dbReference type="GO" id="GO:0009288">
    <property type="term" value="C:bacterial-type flagellum"/>
    <property type="evidence" value="ECO:0007669"/>
    <property type="project" value="UniProtKB-SubCell"/>
</dbReference>
<dbReference type="Proteomes" id="UP000050417">
    <property type="component" value="Unassembled WGS sequence"/>
</dbReference>
<dbReference type="AlphaFoldDB" id="A0A0P6WY09"/>
<organism evidence="2 3">
    <name type="scientific">Ornatilinea apprima</name>
    <dbReference type="NCBI Taxonomy" id="1134406"/>
    <lineage>
        <taxon>Bacteria</taxon>
        <taxon>Bacillati</taxon>
        <taxon>Chloroflexota</taxon>
        <taxon>Anaerolineae</taxon>
        <taxon>Anaerolineales</taxon>
        <taxon>Anaerolineaceae</taxon>
        <taxon>Ornatilinea</taxon>
    </lineage>
</organism>
<feature type="domain" description="Flagellin N-terminal" evidence="1">
    <location>
        <begin position="6"/>
        <end position="137"/>
    </location>
</feature>
<dbReference type="PANTHER" id="PTHR42792:SF1">
    <property type="entry name" value="FLAGELLAR HOOK-ASSOCIATED PROTEIN 3"/>
    <property type="match status" value="1"/>
</dbReference>
<dbReference type="SUPFAM" id="SSF64518">
    <property type="entry name" value="Phase 1 flagellin"/>
    <property type="match status" value="1"/>
</dbReference>
<dbReference type="InterPro" id="IPR001492">
    <property type="entry name" value="Flagellin"/>
</dbReference>
<gene>
    <name evidence="2" type="ORF">ADN00_17120</name>
</gene>
<proteinExistence type="predicted"/>
<dbReference type="PANTHER" id="PTHR42792">
    <property type="entry name" value="FLAGELLIN"/>
    <property type="match status" value="1"/>
</dbReference>
<dbReference type="Pfam" id="PF00669">
    <property type="entry name" value="Flagellin_N"/>
    <property type="match status" value="1"/>
</dbReference>
<keyword evidence="3" id="KW-1185">Reference proteome</keyword>
<protein>
    <recommendedName>
        <fullName evidence="1">Flagellin N-terminal domain-containing protein</fullName>
    </recommendedName>
</protein>
<reference evidence="2 3" key="1">
    <citation type="submission" date="2015-07" db="EMBL/GenBank/DDBJ databases">
        <title>Genome sequence of Ornatilinea apprima DSM 23815.</title>
        <authorList>
            <person name="Hemp J."/>
            <person name="Ward L.M."/>
            <person name="Pace L.A."/>
            <person name="Fischer W.W."/>
        </authorList>
    </citation>
    <scope>NUCLEOTIDE SEQUENCE [LARGE SCALE GENOMIC DNA]</scope>
    <source>
        <strain evidence="2 3">P3M-1</strain>
    </source>
</reference>
<dbReference type="STRING" id="1134406.ADN00_17120"/>
<dbReference type="Gene3D" id="1.20.1330.10">
    <property type="entry name" value="f41 fragment of flagellin, N-terminal domain"/>
    <property type="match status" value="1"/>
</dbReference>
<name>A0A0P6WY09_9CHLR</name>
<dbReference type="OrthoDB" id="159975at2"/>
<evidence type="ECO:0000313" key="3">
    <source>
        <dbReference type="Proteomes" id="UP000050417"/>
    </source>
</evidence>
<dbReference type="RefSeq" id="WP_075064269.1">
    <property type="nucleotide sequence ID" value="NZ_LGCL01000041.1"/>
</dbReference>
<dbReference type="InterPro" id="IPR001029">
    <property type="entry name" value="Flagellin_N"/>
</dbReference>
<dbReference type="GO" id="GO:0005198">
    <property type="term" value="F:structural molecule activity"/>
    <property type="evidence" value="ECO:0007669"/>
    <property type="project" value="UniProtKB-UniRule"/>
</dbReference>
<dbReference type="GO" id="GO:0005576">
    <property type="term" value="C:extracellular region"/>
    <property type="evidence" value="ECO:0007669"/>
    <property type="project" value="UniProtKB-SubCell"/>
</dbReference>